<evidence type="ECO:0000313" key="2">
    <source>
        <dbReference type="EMBL" id="MFC7179638.1"/>
    </source>
</evidence>
<dbReference type="Proteomes" id="UP001596435">
    <property type="component" value="Unassembled WGS sequence"/>
</dbReference>
<evidence type="ECO:0000313" key="3">
    <source>
        <dbReference type="Proteomes" id="UP001596435"/>
    </source>
</evidence>
<sequence length="270" mass="28090">MSQPPELRTEEELVQLFRETGDAFRPDRQLMVLGAVAHGRRLRRRRTGAAVGGALALALVAFGGAVAGDFTVSGRAPAQPALTVSSDSSPSPRSTAPGLTDEEMVAALTARLPGFKVVGSRGIGTVSAVDGGDARPLAELTLNDGAERFVVTVALQRMPVMSLKDLLLAAMPCDSPQDGAAVKCSTSPVGDHALLQVRQPIPTAHSVGWSCLLLSEDGKRVSVTEWPAAGAPPVSVAKPTLSLGRLREIALDPVWDRAMTGIPVVGRPVG</sequence>
<feature type="transmembrane region" description="Helical" evidence="1">
    <location>
        <begin position="48"/>
        <end position="67"/>
    </location>
</feature>
<keyword evidence="1" id="KW-0812">Transmembrane</keyword>
<gene>
    <name evidence="2" type="ORF">ACFQMG_08680</name>
</gene>
<protein>
    <submittedName>
        <fullName evidence="2">Uncharacterized protein</fullName>
    </submittedName>
</protein>
<accession>A0ABW2FTJ2</accession>
<keyword evidence="1" id="KW-0472">Membrane</keyword>
<keyword evidence="3" id="KW-1185">Reference proteome</keyword>
<dbReference type="RefSeq" id="WP_345706440.1">
    <property type="nucleotide sequence ID" value="NZ_BAABKV010000001.1"/>
</dbReference>
<keyword evidence="1" id="KW-1133">Transmembrane helix</keyword>
<name>A0ABW2FTJ2_9ACTN</name>
<evidence type="ECO:0000256" key="1">
    <source>
        <dbReference type="SAM" id="Phobius"/>
    </source>
</evidence>
<reference evidence="3" key="1">
    <citation type="journal article" date="2019" name="Int. J. Syst. Evol. Microbiol.">
        <title>The Global Catalogue of Microorganisms (GCM) 10K type strain sequencing project: providing services to taxonomists for standard genome sequencing and annotation.</title>
        <authorList>
            <consortium name="The Broad Institute Genomics Platform"/>
            <consortium name="The Broad Institute Genome Sequencing Center for Infectious Disease"/>
            <person name="Wu L."/>
            <person name="Ma J."/>
        </authorList>
    </citation>
    <scope>NUCLEOTIDE SEQUENCE [LARGE SCALE GENOMIC DNA]</scope>
    <source>
        <strain evidence="3">CGMCC 1.12859</strain>
    </source>
</reference>
<organism evidence="2 3">
    <name type="scientific">Kitasatospora paranensis</name>
    <dbReference type="NCBI Taxonomy" id="258053"/>
    <lineage>
        <taxon>Bacteria</taxon>
        <taxon>Bacillati</taxon>
        <taxon>Actinomycetota</taxon>
        <taxon>Actinomycetes</taxon>
        <taxon>Kitasatosporales</taxon>
        <taxon>Streptomycetaceae</taxon>
        <taxon>Kitasatospora</taxon>
    </lineage>
</organism>
<comment type="caution">
    <text evidence="2">The sequence shown here is derived from an EMBL/GenBank/DDBJ whole genome shotgun (WGS) entry which is preliminary data.</text>
</comment>
<proteinExistence type="predicted"/>
<dbReference type="EMBL" id="JBHTAJ010000012">
    <property type="protein sequence ID" value="MFC7179638.1"/>
    <property type="molecule type" value="Genomic_DNA"/>
</dbReference>